<gene>
    <name evidence="2" type="ORF">DILT_LOCUS15962</name>
</gene>
<dbReference type="Proteomes" id="UP000281553">
    <property type="component" value="Unassembled WGS sequence"/>
</dbReference>
<feature type="domain" description="GTF3C1 extended winged-helix" evidence="1">
    <location>
        <begin position="14"/>
        <end position="79"/>
    </location>
</feature>
<evidence type="ECO:0000313" key="3">
    <source>
        <dbReference type="Proteomes" id="UP000281553"/>
    </source>
</evidence>
<dbReference type="InterPro" id="IPR056467">
    <property type="entry name" value="eWH_GTF3C1"/>
</dbReference>
<evidence type="ECO:0000259" key="1">
    <source>
        <dbReference type="Pfam" id="PF24101"/>
    </source>
</evidence>
<protein>
    <recommendedName>
        <fullName evidence="1">GTF3C1 extended winged-helix domain-containing protein</fullName>
    </recommendedName>
</protein>
<reference evidence="2 3" key="1">
    <citation type="submission" date="2018-11" db="EMBL/GenBank/DDBJ databases">
        <authorList>
            <consortium name="Pathogen Informatics"/>
        </authorList>
    </citation>
    <scope>NUCLEOTIDE SEQUENCE [LARGE SCALE GENOMIC DNA]</scope>
</reference>
<organism evidence="2 3">
    <name type="scientific">Dibothriocephalus latus</name>
    <name type="common">Fish tapeworm</name>
    <name type="synonym">Diphyllobothrium latum</name>
    <dbReference type="NCBI Taxonomy" id="60516"/>
    <lineage>
        <taxon>Eukaryota</taxon>
        <taxon>Metazoa</taxon>
        <taxon>Spiralia</taxon>
        <taxon>Lophotrochozoa</taxon>
        <taxon>Platyhelminthes</taxon>
        <taxon>Cestoda</taxon>
        <taxon>Eucestoda</taxon>
        <taxon>Diphyllobothriidea</taxon>
        <taxon>Diphyllobothriidae</taxon>
        <taxon>Dibothriocephalus</taxon>
    </lineage>
</organism>
<dbReference type="AlphaFoldDB" id="A0A3P7N6F9"/>
<evidence type="ECO:0000313" key="2">
    <source>
        <dbReference type="EMBL" id="VDN32343.1"/>
    </source>
</evidence>
<dbReference type="EMBL" id="UYRU01082009">
    <property type="protein sequence ID" value="VDN32343.1"/>
    <property type="molecule type" value="Genomic_DNA"/>
</dbReference>
<dbReference type="OrthoDB" id="6239114at2759"/>
<proteinExistence type="predicted"/>
<dbReference type="Pfam" id="PF24101">
    <property type="entry name" value="WHD_GTF3C1"/>
    <property type="match status" value="1"/>
</dbReference>
<sequence length="98" mass="11661">MEYLQSVRTLNQRKIRRDFILKNLEEVKVYPSLCYLRQLIWHEEEKEGLTGKMDRKSLQRIIEGLLKEKLVKFITMKITDKDEVIIPSSPPDAFSFCT</sequence>
<name>A0A3P7N6F9_DIBLA</name>
<accession>A0A3P7N6F9</accession>
<keyword evidence="3" id="KW-1185">Reference proteome</keyword>